<dbReference type="AlphaFoldDB" id="A0A927B8V2"/>
<comment type="caution">
    <text evidence="2">The sequence shown here is derived from an EMBL/GenBank/DDBJ whole genome shotgun (WGS) entry which is preliminary data.</text>
</comment>
<evidence type="ECO:0008006" key="4">
    <source>
        <dbReference type="Google" id="ProtNLM"/>
    </source>
</evidence>
<accession>A0A927B8V2</accession>
<protein>
    <recommendedName>
        <fullName evidence="4">Peptidase S74 domain-containing protein</fullName>
    </recommendedName>
</protein>
<evidence type="ECO:0000313" key="3">
    <source>
        <dbReference type="Proteomes" id="UP000653797"/>
    </source>
</evidence>
<gene>
    <name evidence="2" type="ORF">IC230_32340</name>
</gene>
<dbReference type="EMBL" id="JACXAA010000026">
    <property type="protein sequence ID" value="MBD2757605.1"/>
    <property type="molecule type" value="Genomic_DNA"/>
</dbReference>
<dbReference type="InterPro" id="IPR011049">
    <property type="entry name" value="Serralysin-like_metalloprot_C"/>
</dbReference>
<evidence type="ECO:0000313" key="2">
    <source>
        <dbReference type="EMBL" id="MBD2757605.1"/>
    </source>
</evidence>
<reference evidence="2" key="1">
    <citation type="submission" date="2020-09" db="EMBL/GenBank/DDBJ databases">
        <authorList>
            <person name="Kim M.K."/>
        </authorList>
    </citation>
    <scope>NUCLEOTIDE SEQUENCE</scope>
    <source>
        <strain evidence="2">BT704</strain>
    </source>
</reference>
<dbReference type="Gene3D" id="2.150.10.10">
    <property type="entry name" value="Serralysin-like metalloprotease, C-terminal"/>
    <property type="match status" value="1"/>
</dbReference>
<proteinExistence type="predicted"/>
<evidence type="ECO:0000256" key="1">
    <source>
        <dbReference type="SAM" id="MobiDB-lite"/>
    </source>
</evidence>
<sequence>MPHRTHTDRETPLLGANASNYTNGSNNTSLGFNAGGWFLSGSQNVFIGTNAASYFRSSDIYGSTTRTLTGNCFLGYQAGTYNQADHNVFIGYQSGFTNVTGIRNVFVGASTGYANTGGDNAFLGYQAGQTNTTGTNNTFLGSLAGQSNTSGQFNSFVGSYTGQANTTGGLNTFMGYGTGMSNTSGRVNTFLGGYAGESNTTGIQNTYVGYQAGQATTTGNTNTILGYQAGSKLTTGHNNIIIGPKSGTAVTDGSDNVLMGYNSQAEEGIFNAIAIGSHSRVATSNALILGNRVNVGIGTSAPHRKLEVVADEADQSGLRLSKLTSQSQLRMTTDQFLTVNDQGDVVKARYRLRINSPIEWSDQVFSPTYPLRSLPSVASYIAQYGHLPNVPSAEEVVSEGVDLVKMNATLLEKVEELTLYSIEQDKKARNQDERINQLERLVKQLLLKK</sequence>
<keyword evidence="3" id="KW-1185">Reference proteome</keyword>
<name>A0A927B8V2_9BACT</name>
<feature type="region of interest" description="Disordered" evidence="1">
    <location>
        <begin position="1"/>
        <end position="20"/>
    </location>
</feature>
<dbReference type="Proteomes" id="UP000653797">
    <property type="component" value="Unassembled WGS sequence"/>
</dbReference>
<feature type="compositionally biased region" description="Basic and acidic residues" evidence="1">
    <location>
        <begin position="1"/>
        <end position="11"/>
    </location>
</feature>
<organism evidence="2 3">
    <name type="scientific">Spirosoma validum</name>
    <dbReference type="NCBI Taxonomy" id="2771355"/>
    <lineage>
        <taxon>Bacteria</taxon>
        <taxon>Pseudomonadati</taxon>
        <taxon>Bacteroidota</taxon>
        <taxon>Cytophagia</taxon>
        <taxon>Cytophagales</taxon>
        <taxon>Cytophagaceae</taxon>
        <taxon>Spirosoma</taxon>
    </lineage>
</organism>